<proteinExistence type="predicted"/>
<dbReference type="Proteomes" id="UP000594205">
    <property type="component" value="Chromosome"/>
</dbReference>
<keyword evidence="1" id="KW-0812">Transmembrane</keyword>
<gene>
    <name evidence="2" type="ORF">IM697_35070</name>
</gene>
<evidence type="ECO:0000313" key="3">
    <source>
        <dbReference type="Proteomes" id="UP000594205"/>
    </source>
</evidence>
<evidence type="ECO:0008006" key="4">
    <source>
        <dbReference type="Google" id="ProtNLM"/>
    </source>
</evidence>
<protein>
    <recommendedName>
        <fullName evidence="4">SMODS and SLOG-associating 2TM effector domain-containing protein</fullName>
    </recommendedName>
</protein>
<evidence type="ECO:0000313" key="2">
    <source>
        <dbReference type="EMBL" id="QOV35253.1"/>
    </source>
</evidence>
<dbReference type="EMBL" id="CP063373">
    <property type="protein sequence ID" value="QOV35253.1"/>
    <property type="molecule type" value="Genomic_DNA"/>
</dbReference>
<feature type="transmembrane region" description="Helical" evidence="1">
    <location>
        <begin position="64"/>
        <end position="85"/>
    </location>
</feature>
<feature type="transmembrane region" description="Helical" evidence="1">
    <location>
        <begin position="38"/>
        <end position="58"/>
    </location>
</feature>
<keyword evidence="1" id="KW-1133">Transmembrane helix</keyword>
<reference evidence="2 3" key="1">
    <citation type="submission" date="2020-10" db="EMBL/GenBank/DDBJ databases">
        <title>Streptomyces ferrugineus complate genome analysis.</title>
        <authorList>
            <person name="Anwar N."/>
        </authorList>
    </citation>
    <scope>NUCLEOTIDE SEQUENCE [LARGE SCALE GENOMIC DNA]</scope>
    <source>
        <strain evidence="2 3">CCTCC AA2014009</strain>
    </source>
</reference>
<name>A0A7M2SIH7_9ACTN</name>
<dbReference type="KEGG" id="sfeu:IM697_35070"/>
<dbReference type="AlphaFoldDB" id="A0A7M2SIH7"/>
<organism evidence="2 3">
    <name type="scientific">Streptomyces ferrugineus</name>
    <dbReference type="NCBI Taxonomy" id="1413221"/>
    <lineage>
        <taxon>Bacteria</taxon>
        <taxon>Bacillati</taxon>
        <taxon>Actinomycetota</taxon>
        <taxon>Actinomycetes</taxon>
        <taxon>Kitasatosporales</taxon>
        <taxon>Streptomycetaceae</taxon>
        <taxon>Streptomyces</taxon>
    </lineage>
</organism>
<dbReference type="RefSeq" id="WP_194040111.1">
    <property type="nucleotide sequence ID" value="NZ_CP063373.1"/>
</dbReference>
<keyword evidence="1" id="KW-0472">Membrane</keyword>
<evidence type="ECO:0000256" key="1">
    <source>
        <dbReference type="SAM" id="Phobius"/>
    </source>
</evidence>
<accession>A0A7M2SIH7</accession>
<sequence length="163" mass="17880">MPLTDAQHESLKEQLQSMHGNCLYSAQTYFEASKRAELWGRLMVFLPACVSAVSGFMTSIGPRSFWSALAAVAGSVAATASFLGATKKAADFLSSARSYTILRHKIKLEMQFLSLDPDVTFDEARSRVELLNTEYTQIISSDIPSPNRSFSVASKRIEEGMAS</sequence>
<keyword evidence="3" id="KW-1185">Reference proteome</keyword>